<organism evidence="4 5">
    <name type="scientific">Austropuccinia psidii MF-1</name>
    <dbReference type="NCBI Taxonomy" id="1389203"/>
    <lineage>
        <taxon>Eukaryota</taxon>
        <taxon>Fungi</taxon>
        <taxon>Dikarya</taxon>
        <taxon>Basidiomycota</taxon>
        <taxon>Pucciniomycotina</taxon>
        <taxon>Pucciniomycetes</taxon>
        <taxon>Pucciniales</taxon>
        <taxon>Sphaerophragmiaceae</taxon>
        <taxon>Austropuccinia</taxon>
    </lineage>
</organism>
<keyword evidence="2" id="KW-0479">Metal-binding</keyword>
<dbReference type="OrthoDB" id="2649667at2759"/>
<sequence>MQICKTPHEYYGKDQYLLPDSAYASSHRIVPAYKGETSHSEDNQKFNLCLARSRVRIEHSIGVLKGQWSSLREMRNQMCNVQEVQLFVQWVVTCVIFHNLLAQVDDQ</sequence>
<dbReference type="AlphaFoldDB" id="A0A9Q3L300"/>
<dbReference type="GO" id="GO:0046872">
    <property type="term" value="F:metal ion binding"/>
    <property type="evidence" value="ECO:0007669"/>
    <property type="project" value="UniProtKB-KW"/>
</dbReference>
<evidence type="ECO:0000313" key="4">
    <source>
        <dbReference type="EMBL" id="MBW0590327.1"/>
    </source>
</evidence>
<proteinExistence type="predicted"/>
<reference evidence="4" key="1">
    <citation type="submission" date="2021-03" db="EMBL/GenBank/DDBJ databases">
        <title>Draft genome sequence of rust myrtle Austropuccinia psidii MF-1, a brazilian biotype.</title>
        <authorList>
            <person name="Quecine M.C."/>
            <person name="Pachon D.M.R."/>
            <person name="Bonatelli M.L."/>
            <person name="Correr F.H."/>
            <person name="Franceschini L.M."/>
            <person name="Leite T.F."/>
            <person name="Margarido G.R.A."/>
            <person name="Almeida C.A."/>
            <person name="Ferrarezi J.A."/>
            <person name="Labate C.A."/>
        </authorList>
    </citation>
    <scope>NUCLEOTIDE SEQUENCE</scope>
    <source>
        <strain evidence="4">MF-1</strain>
    </source>
</reference>
<evidence type="ECO:0000256" key="2">
    <source>
        <dbReference type="ARBA" id="ARBA00022723"/>
    </source>
</evidence>
<feature type="domain" description="DDE Tnp4" evidence="3">
    <location>
        <begin position="11"/>
        <end position="99"/>
    </location>
</feature>
<dbReference type="EMBL" id="AVOT02137880">
    <property type="protein sequence ID" value="MBW0590327.1"/>
    <property type="molecule type" value="Genomic_DNA"/>
</dbReference>
<dbReference type="Pfam" id="PF13359">
    <property type="entry name" value="DDE_Tnp_4"/>
    <property type="match status" value="1"/>
</dbReference>
<evidence type="ECO:0000313" key="5">
    <source>
        <dbReference type="Proteomes" id="UP000765509"/>
    </source>
</evidence>
<dbReference type="InterPro" id="IPR027806">
    <property type="entry name" value="HARBI1_dom"/>
</dbReference>
<gene>
    <name evidence="4" type="ORF">O181_130042</name>
</gene>
<comment type="cofactor">
    <cofactor evidence="1">
        <name>a divalent metal cation</name>
        <dbReference type="ChEBI" id="CHEBI:60240"/>
    </cofactor>
</comment>
<accession>A0A9Q3L300</accession>
<comment type="caution">
    <text evidence="4">The sequence shown here is derived from an EMBL/GenBank/DDBJ whole genome shotgun (WGS) entry which is preliminary data.</text>
</comment>
<dbReference type="Proteomes" id="UP000765509">
    <property type="component" value="Unassembled WGS sequence"/>
</dbReference>
<evidence type="ECO:0000256" key="1">
    <source>
        <dbReference type="ARBA" id="ARBA00001968"/>
    </source>
</evidence>
<keyword evidence="5" id="KW-1185">Reference proteome</keyword>
<protein>
    <recommendedName>
        <fullName evidence="3">DDE Tnp4 domain-containing protein</fullName>
    </recommendedName>
</protein>
<name>A0A9Q3L300_9BASI</name>
<evidence type="ECO:0000259" key="3">
    <source>
        <dbReference type="Pfam" id="PF13359"/>
    </source>
</evidence>